<organism evidence="1 2">
    <name type="scientific">Cladorrhinum samala</name>
    <dbReference type="NCBI Taxonomy" id="585594"/>
    <lineage>
        <taxon>Eukaryota</taxon>
        <taxon>Fungi</taxon>
        <taxon>Dikarya</taxon>
        <taxon>Ascomycota</taxon>
        <taxon>Pezizomycotina</taxon>
        <taxon>Sordariomycetes</taxon>
        <taxon>Sordariomycetidae</taxon>
        <taxon>Sordariales</taxon>
        <taxon>Podosporaceae</taxon>
        <taxon>Cladorrhinum</taxon>
    </lineage>
</organism>
<reference evidence="1" key="1">
    <citation type="journal article" date="2023" name="Mol. Phylogenet. Evol.">
        <title>Genome-scale phylogeny and comparative genomics of the fungal order Sordariales.</title>
        <authorList>
            <person name="Hensen N."/>
            <person name="Bonometti L."/>
            <person name="Westerberg I."/>
            <person name="Brannstrom I.O."/>
            <person name="Guillou S."/>
            <person name="Cros-Aarteil S."/>
            <person name="Calhoun S."/>
            <person name="Haridas S."/>
            <person name="Kuo A."/>
            <person name="Mondo S."/>
            <person name="Pangilinan J."/>
            <person name="Riley R."/>
            <person name="LaButti K."/>
            <person name="Andreopoulos B."/>
            <person name="Lipzen A."/>
            <person name="Chen C."/>
            <person name="Yan M."/>
            <person name="Daum C."/>
            <person name="Ng V."/>
            <person name="Clum A."/>
            <person name="Steindorff A."/>
            <person name="Ohm R.A."/>
            <person name="Martin F."/>
            <person name="Silar P."/>
            <person name="Natvig D.O."/>
            <person name="Lalanne C."/>
            <person name="Gautier V."/>
            <person name="Ament-Velasquez S.L."/>
            <person name="Kruys A."/>
            <person name="Hutchinson M.I."/>
            <person name="Powell A.J."/>
            <person name="Barry K."/>
            <person name="Miller A.N."/>
            <person name="Grigoriev I.V."/>
            <person name="Debuchy R."/>
            <person name="Gladieux P."/>
            <person name="Hiltunen Thoren M."/>
            <person name="Johannesson H."/>
        </authorList>
    </citation>
    <scope>NUCLEOTIDE SEQUENCE</scope>
    <source>
        <strain evidence="1">PSN324</strain>
    </source>
</reference>
<evidence type="ECO:0008006" key="3">
    <source>
        <dbReference type="Google" id="ProtNLM"/>
    </source>
</evidence>
<dbReference type="GO" id="GO:0005737">
    <property type="term" value="C:cytoplasm"/>
    <property type="evidence" value="ECO:0007669"/>
    <property type="project" value="TreeGrafter"/>
</dbReference>
<dbReference type="PANTHER" id="PTHR28075:SF1">
    <property type="entry name" value="DUF1748-DOMAIN-CONTAINING PROTEIN"/>
    <property type="match status" value="1"/>
</dbReference>
<dbReference type="EMBL" id="MU864949">
    <property type="protein sequence ID" value="KAK4464352.1"/>
    <property type="molecule type" value="Genomic_DNA"/>
</dbReference>
<protein>
    <recommendedName>
        <fullName evidence="3">DUF1748-domain-containing protein</fullName>
    </recommendedName>
</protein>
<dbReference type="Pfam" id="PF08520">
    <property type="entry name" value="Mitofissin"/>
    <property type="match status" value="1"/>
</dbReference>
<evidence type="ECO:0000313" key="2">
    <source>
        <dbReference type="Proteomes" id="UP001321749"/>
    </source>
</evidence>
<dbReference type="Proteomes" id="UP001321749">
    <property type="component" value="Unassembled WGS sequence"/>
</dbReference>
<gene>
    <name evidence="1" type="ORF">QBC42DRAFT_295164</name>
</gene>
<dbReference type="PANTHER" id="PTHR28075">
    <property type="entry name" value="CHROMOSOME 16, WHOLE GENOME SHOTGUN SEQUENCE"/>
    <property type="match status" value="1"/>
</dbReference>
<keyword evidence="2" id="KW-1185">Reference proteome</keyword>
<evidence type="ECO:0000313" key="1">
    <source>
        <dbReference type="EMBL" id="KAK4464352.1"/>
    </source>
</evidence>
<dbReference type="InterPro" id="IPR013726">
    <property type="entry name" value="Mitofissin"/>
</dbReference>
<comment type="caution">
    <text evidence="1">The sequence shown here is derived from an EMBL/GenBank/DDBJ whole genome shotgun (WGS) entry which is preliminary data.</text>
</comment>
<sequence length="87" mass="9679">MVLLDLLTFGLWSKLGRLTHYAFDAVLISAVLAGMKRSTGLTVKAEKFGDDKDGYAAYVRKYLSIGEWVLDQSTAIASSTGWFERTR</sequence>
<dbReference type="AlphaFoldDB" id="A0AAV9HUF1"/>
<reference evidence="1" key="2">
    <citation type="submission" date="2023-06" db="EMBL/GenBank/DDBJ databases">
        <authorList>
            <consortium name="Lawrence Berkeley National Laboratory"/>
            <person name="Mondo S.J."/>
            <person name="Hensen N."/>
            <person name="Bonometti L."/>
            <person name="Westerberg I."/>
            <person name="Brannstrom I.O."/>
            <person name="Guillou S."/>
            <person name="Cros-Aarteil S."/>
            <person name="Calhoun S."/>
            <person name="Haridas S."/>
            <person name="Kuo A."/>
            <person name="Pangilinan J."/>
            <person name="Riley R."/>
            <person name="Labutti K."/>
            <person name="Andreopoulos B."/>
            <person name="Lipzen A."/>
            <person name="Chen C."/>
            <person name="Yanf M."/>
            <person name="Daum C."/>
            <person name="Ng V."/>
            <person name="Clum A."/>
            <person name="Steindorff A."/>
            <person name="Ohm R."/>
            <person name="Martin F."/>
            <person name="Silar P."/>
            <person name="Natvig D."/>
            <person name="Lalanne C."/>
            <person name="Gautier V."/>
            <person name="Ament-Velasquez S.L."/>
            <person name="Kruys A."/>
            <person name="Hutchinson M.I."/>
            <person name="Powell A.J."/>
            <person name="Barry K."/>
            <person name="Miller A.N."/>
            <person name="Grigoriev I.V."/>
            <person name="Debuchy R."/>
            <person name="Gladieux P."/>
            <person name="Thoren M.H."/>
            <person name="Johannesson H."/>
        </authorList>
    </citation>
    <scope>NUCLEOTIDE SEQUENCE</scope>
    <source>
        <strain evidence="1">PSN324</strain>
    </source>
</reference>
<accession>A0AAV9HUF1</accession>
<proteinExistence type="predicted"/>
<name>A0AAV9HUF1_9PEZI</name>